<feature type="compositionally biased region" description="Polar residues" evidence="2">
    <location>
        <begin position="94"/>
        <end position="104"/>
    </location>
</feature>
<dbReference type="EMBL" id="JAUKUA010000007">
    <property type="protein sequence ID" value="KAK0704509.1"/>
    <property type="molecule type" value="Genomic_DNA"/>
</dbReference>
<dbReference type="PANTHER" id="PTHR10039">
    <property type="entry name" value="AMELOGENIN"/>
    <property type="match status" value="1"/>
</dbReference>
<evidence type="ECO:0008006" key="8">
    <source>
        <dbReference type="Google" id="ProtNLM"/>
    </source>
</evidence>
<dbReference type="InterPro" id="IPR027417">
    <property type="entry name" value="P-loop_NTPase"/>
</dbReference>
<dbReference type="Pfam" id="PF22939">
    <property type="entry name" value="WHD_GPIID"/>
    <property type="match status" value="1"/>
</dbReference>
<dbReference type="PANTHER" id="PTHR10039:SF17">
    <property type="entry name" value="FUNGAL STAND N-TERMINAL GOODBYE DOMAIN-CONTAINING PROTEIN-RELATED"/>
    <property type="match status" value="1"/>
</dbReference>
<dbReference type="Pfam" id="PF17100">
    <property type="entry name" value="NACHT_N"/>
    <property type="match status" value="1"/>
</dbReference>
<reference evidence="6" key="1">
    <citation type="submission" date="2023-06" db="EMBL/GenBank/DDBJ databases">
        <title>Genome-scale phylogeny and comparative genomics of the fungal order Sordariales.</title>
        <authorList>
            <consortium name="Lawrence Berkeley National Laboratory"/>
            <person name="Hensen N."/>
            <person name="Bonometti L."/>
            <person name="Westerberg I."/>
            <person name="Brannstrom I.O."/>
            <person name="Guillou S."/>
            <person name="Cros-Aarteil S."/>
            <person name="Calhoun S."/>
            <person name="Haridas S."/>
            <person name="Kuo A."/>
            <person name="Mondo S."/>
            <person name="Pangilinan J."/>
            <person name="Riley R."/>
            <person name="Labutti K."/>
            <person name="Andreopoulos B."/>
            <person name="Lipzen A."/>
            <person name="Chen C."/>
            <person name="Yanf M."/>
            <person name="Daum C."/>
            <person name="Ng V."/>
            <person name="Clum A."/>
            <person name="Steindorff A."/>
            <person name="Ohm R."/>
            <person name="Martin F."/>
            <person name="Silar P."/>
            <person name="Natvig D."/>
            <person name="Lalanne C."/>
            <person name="Gautier V."/>
            <person name="Ament-Velasquez S.L."/>
            <person name="Kruys A."/>
            <person name="Hutchinson M.I."/>
            <person name="Powell A.J."/>
            <person name="Barry K."/>
            <person name="Miller A.N."/>
            <person name="Grigoriev I.V."/>
            <person name="Debuchy R."/>
            <person name="Gladieux P."/>
            <person name="Thoren M.H."/>
            <person name="Johannesson H."/>
        </authorList>
    </citation>
    <scope>NUCLEOTIDE SEQUENCE</scope>
    <source>
        <strain evidence="6">SMH4607-1</strain>
    </source>
</reference>
<name>A0AA40DI83_9PEZI</name>
<evidence type="ECO:0000313" key="7">
    <source>
        <dbReference type="Proteomes" id="UP001172102"/>
    </source>
</evidence>
<feature type="compositionally biased region" description="Polar residues" evidence="2">
    <location>
        <begin position="74"/>
        <end position="85"/>
    </location>
</feature>
<accession>A0AA40DI83</accession>
<proteinExistence type="predicted"/>
<feature type="domain" description="NWD NACHT-NTPase N-terminal" evidence="3">
    <location>
        <begin position="215"/>
        <end position="426"/>
    </location>
</feature>
<dbReference type="Pfam" id="PF24883">
    <property type="entry name" value="NPHP3_N"/>
    <property type="match status" value="1"/>
</dbReference>
<feature type="domain" description="GPI inositol-deacylase winged helix" evidence="4">
    <location>
        <begin position="808"/>
        <end position="885"/>
    </location>
</feature>
<evidence type="ECO:0000313" key="6">
    <source>
        <dbReference type="EMBL" id="KAK0704509.1"/>
    </source>
</evidence>
<evidence type="ECO:0000256" key="1">
    <source>
        <dbReference type="ARBA" id="ARBA00022737"/>
    </source>
</evidence>
<gene>
    <name evidence="6" type="ORF">B0H67DRAFT_591559</name>
</gene>
<feature type="region of interest" description="Disordered" evidence="2">
    <location>
        <begin position="137"/>
        <end position="170"/>
    </location>
</feature>
<comment type="caution">
    <text evidence="6">The sequence shown here is derived from an EMBL/GenBank/DDBJ whole genome shotgun (WGS) entry which is preliminary data.</text>
</comment>
<evidence type="ECO:0000259" key="5">
    <source>
        <dbReference type="Pfam" id="PF24883"/>
    </source>
</evidence>
<protein>
    <recommendedName>
        <fullName evidence="8">NWD NACHT-NTPase N-terminal domain-containing protein</fullName>
    </recommendedName>
</protein>
<dbReference type="InterPro" id="IPR054471">
    <property type="entry name" value="GPIID_WHD"/>
</dbReference>
<dbReference type="Proteomes" id="UP001172102">
    <property type="component" value="Unassembled WGS sequence"/>
</dbReference>
<dbReference type="SUPFAM" id="SSF52540">
    <property type="entry name" value="P-loop containing nucleoside triphosphate hydrolases"/>
    <property type="match status" value="1"/>
</dbReference>
<keyword evidence="7" id="KW-1185">Reference proteome</keyword>
<feature type="compositionally biased region" description="Low complexity" evidence="2">
    <location>
        <begin position="30"/>
        <end position="40"/>
    </location>
</feature>
<feature type="domain" description="Nephrocystin 3-like N-terminal" evidence="5">
    <location>
        <begin position="527"/>
        <end position="689"/>
    </location>
</feature>
<feature type="region of interest" description="Disordered" evidence="2">
    <location>
        <begin position="1201"/>
        <end position="1222"/>
    </location>
</feature>
<dbReference type="InterPro" id="IPR031359">
    <property type="entry name" value="NACHT_N"/>
</dbReference>
<evidence type="ECO:0000259" key="3">
    <source>
        <dbReference type="Pfam" id="PF17100"/>
    </source>
</evidence>
<feature type="compositionally biased region" description="Low complexity" evidence="2">
    <location>
        <begin position="1203"/>
        <end position="1220"/>
    </location>
</feature>
<dbReference type="InterPro" id="IPR056884">
    <property type="entry name" value="NPHP3-like_N"/>
</dbReference>
<dbReference type="Gene3D" id="3.40.50.300">
    <property type="entry name" value="P-loop containing nucleotide triphosphate hydrolases"/>
    <property type="match status" value="1"/>
</dbReference>
<feature type="region of interest" description="Disordered" evidence="2">
    <location>
        <begin position="1"/>
        <end position="111"/>
    </location>
</feature>
<keyword evidence="1" id="KW-0677">Repeat</keyword>
<evidence type="ECO:0000259" key="4">
    <source>
        <dbReference type="Pfam" id="PF22939"/>
    </source>
</evidence>
<organism evidence="6 7">
    <name type="scientific">Lasiosphaeris hirsuta</name>
    <dbReference type="NCBI Taxonomy" id="260670"/>
    <lineage>
        <taxon>Eukaryota</taxon>
        <taxon>Fungi</taxon>
        <taxon>Dikarya</taxon>
        <taxon>Ascomycota</taxon>
        <taxon>Pezizomycotina</taxon>
        <taxon>Sordariomycetes</taxon>
        <taxon>Sordariomycetidae</taxon>
        <taxon>Sordariales</taxon>
        <taxon>Lasiosphaeriaceae</taxon>
        <taxon>Lasiosphaeris</taxon>
    </lineage>
</organism>
<feature type="region of interest" description="Disordered" evidence="2">
    <location>
        <begin position="477"/>
        <end position="499"/>
    </location>
</feature>
<evidence type="ECO:0000256" key="2">
    <source>
        <dbReference type="SAM" id="MobiDB-lite"/>
    </source>
</evidence>
<sequence>MGHCCSKPAPAAKLKGSQVNSRTPSPPTTPLSSLPTAQTSARPPEFSRKRVKSTATSTPASFRTPASFHAAPVSLTNGGSPTTKSPRPYGKESWASQRPPSTIAPSLESIPTAAPASIRPLRLGPSRHALECTTTSTPAFLPTSLSPTHGALSPATETPNPHVKESRDRKRVRWDHYTPITPQSGFRVAPTLHDPILPQGALSQDAPSAVEAPRQLWDLAYKGVRERDSKLVAAFERVMLSVDLEGDGLPLKTTDRESEAGISAERVGRVVQLGLSRTKKWAKGMEKVHAVSEVLKGISSIIQGTLSSAVPQAGAAWVGVSVLVKALSNLSEQSVVNRDGILYIGSRAMWYSELFSIRGRLSSQSASLRLQLEDMMVDLFADIITYQMRSVGNYYRNQLAASLRDAFAIRNWKEDLEAIRGREADVCRCLERYERKAEVELLTFLAETASALESGLRKQLDDLVALQAEALAVQKEEAEANARERTRNEEAQKRDEERRASEIVGKFKVEGLHYDDFMDRNPDPTEGTCGWFSKDKRVRDWEQGATNLMLVKAMPGQGKSVLARSLVHRWRARGKGTVCHFFFKDTNPIQKRADMALCAILHQILKDNLLLALDIESDVSQGGEALTQSMPELWKFLETATKNLERRRLPIICVLDALDECDGTQREALLGKVKGAAGNPSLKILMTTRPVDRILSKFSDIASIGLNPNENPATLSSEINMVIERRVDEMGPRKGWSDSLRAEIKQKLRGEGTPQYTYLWLRLIFELLDKQNALPKKTWINLISGLPKTVNDAYESLLSKVNPIEQHAVRKLLSIVLCAKRPLTVDEANAALSVASDSTENSDMMYMHDGNAFKKWVENHCGFFIQVYENRVQFIHQTAKEFLTDPTAGAGPEWRGSLGMHVAHRGMRDLCCRYLAEKTRRWRVVRSQDDRKSWFFRDMGEENSDCFVPYAMEGIEFHNKHCGTYSDKRFRGNTIFDIKSDSPSNNYILHPVATFKSCKIPSTRSTIRQTNTRCKLEDELRSQQYVYDCLETLKGMYPPHKLSSTSARHEIPKLLYHSDGPGRGAKIRVPQLFHVGEYKRDSGTGFAVTRLCAVMEHIEGETLGGLPGRPDSENHSGRLNQVAEALAILLCFPTSSGPQAPDTVPPHNIGLQPEDHPQPNLHSQLRYWHEAEQLLRDSFVEKFGHVQVATLGIGNIVKRLQNTKPSSGPPSTNGTSVGSPFGRVFGSSGSDERVYFFLGVPRREDFLLQPDDTLTLVNFQYANFMPPGLVLANVKYLGYPGLDTEIKSLYPVEEDPEISRLKKLGEMLNSTFIYGR</sequence>
<feature type="compositionally biased region" description="Polar residues" evidence="2">
    <location>
        <begin position="137"/>
        <end position="147"/>
    </location>
</feature>